<feature type="transmembrane region" description="Helical" evidence="1">
    <location>
        <begin position="47"/>
        <end position="69"/>
    </location>
</feature>
<evidence type="ECO:0000256" key="1">
    <source>
        <dbReference type="SAM" id="Phobius"/>
    </source>
</evidence>
<dbReference type="Proteomes" id="UP000003082">
    <property type="component" value="Unassembled WGS sequence"/>
</dbReference>
<keyword evidence="3" id="KW-1185">Reference proteome</keyword>
<reference evidence="2 3" key="1">
    <citation type="submission" date="2008-08" db="EMBL/GenBank/DDBJ databases">
        <authorList>
            <person name="Madupu R."/>
            <person name="Durkin A.S."/>
            <person name="Torralba M."/>
            <person name="Methe B."/>
            <person name="Sutton G.G."/>
            <person name="Strausberg R.L."/>
            <person name="Nelson K.E."/>
        </authorList>
    </citation>
    <scope>NUCLEOTIDE SEQUENCE [LARGE SCALE GENOMIC DNA]</scope>
    <source>
        <strain evidence="2 3">RM3267</strain>
    </source>
</reference>
<gene>
    <name evidence="2" type="ORF">CAMRE0001_3290</name>
</gene>
<accession>B9D5V6</accession>
<dbReference type="eggNOG" id="COG0457">
    <property type="taxonomic scope" value="Bacteria"/>
</dbReference>
<name>B9D5V6_CAMRE</name>
<dbReference type="InterPro" id="IPR021484">
    <property type="entry name" value="DUF3137"/>
</dbReference>
<evidence type="ECO:0008006" key="4">
    <source>
        <dbReference type="Google" id="ProtNLM"/>
    </source>
</evidence>
<comment type="caution">
    <text evidence="2">The sequence shown here is derived from an EMBL/GenBank/DDBJ whole genome shotgun (WGS) entry which is preliminary data.</text>
</comment>
<protein>
    <recommendedName>
        <fullName evidence="4">Galanin</fullName>
    </recommendedName>
</protein>
<dbReference type="EMBL" id="ACFU01000046">
    <property type="protein sequence ID" value="EEF12630.1"/>
    <property type="molecule type" value="Genomic_DNA"/>
</dbReference>
<dbReference type="STRING" id="553218.CAMRE0001_3290"/>
<keyword evidence="1" id="KW-0472">Membrane</keyword>
<feature type="transmembrane region" description="Helical" evidence="1">
    <location>
        <begin position="75"/>
        <end position="94"/>
    </location>
</feature>
<proteinExistence type="predicted"/>
<keyword evidence="1" id="KW-1133">Transmembrane helix</keyword>
<keyword evidence="1" id="KW-0812">Transmembrane</keyword>
<organism evidence="2 3">
    <name type="scientific">Campylobacter rectus RM3267</name>
    <dbReference type="NCBI Taxonomy" id="553218"/>
    <lineage>
        <taxon>Bacteria</taxon>
        <taxon>Pseudomonadati</taxon>
        <taxon>Campylobacterota</taxon>
        <taxon>Epsilonproteobacteria</taxon>
        <taxon>Campylobacterales</taxon>
        <taxon>Campylobacteraceae</taxon>
        <taxon>Campylobacter</taxon>
    </lineage>
</organism>
<evidence type="ECO:0000313" key="2">
    <source>
        <dbReference type="EMBL" id="EEF12630.1"/>
    </source>
</evidence>
<dbReference type="AlphaFoldDB" id="B9D5V6"/>
<dbReference type="Pfam" id="PF11335">
    <property type="entry name" value="DUF3137"/>
    <property type="match status" value="1"/>
</dbReference>
<evidence type="ECO:0000313" key="3">
    <source>
        <dbReference type="Proteomes" id="UP000003082"/>
    </source>
</evidence>
<sequence>MKNLYFSIYFILSRARSKFTSNLIKSEQMTLSQAFILTKNKQKECRAAAAGSPTLIAFCVGVFALFLAALKIFDLGGGAALVLLILFFCLLFWLSSKSVDIDRAQNEYNEFYKEVFVRALIGEINESFTYSAYGGISQSEFNAAGIYRPSVFHSEDWICGVYNGVKFNLCEIISHEREYPRINNKYAAIFILLKYAFDKYSDFKGSVLKCEFNKKFHGKTVAVSKDFNTKFLGEKELLDDIKFNENFRVFTTDKIEARYLLTPKFMGKLNMLKAYKNTLKSPSAAFMDDKFYLFCFSRRNFFEGRLFERLDIAEARREQRYVRQMLSVIDELNLSLELYNR</sequence>